<dbReference type="InterPro" id="IPR007855">
    <property type="entry name" value="RDRP"/>
</dbReference>
<dbReference type="EC" id="2.7.7.48" evidence="1"/>
<keyword evidence="1" id="KW-0808">Transferase</keyword>
<comment type="similarity">
    <text evidence="1">Belongs to the RdRP family.</text>
</comment>
<dbReference type="STRING" id="200324.A0A2N5TUA6"/>
<comment type="caution">
    <text evidence="3">The sequence shown here is derived from an EMBL/GenBank/DDBJ whole genome shotgun (WGS) entry which is preliminary data.</text>
</comment>
<evidence type="ECO:0000313" key="4">
    <source>
        <dbReference type="Proteomes" id="UP000235388"/>
    </source>
</evidence>
<dbReference type="GO" id="GO:0003968">
    <property type="term" value="F:RNA-directed RNA polymerase activity"/>
    <property type="evidence" value="ECO:0007669"/>
    <property type="project" value="UniProtKB-KW"/>
</dbReference>
<sequence>MIISYIPSLIKSLHIPLQRSLTAGFGQRTDTGADRRGFGSSPLDRRLIGDTLQHHNHNHLTHSTGNLEAFLSRSCVTFIHISSGGYSKHVISSVHRRSNSTLLPMEISISNYQNQINEDETRFRLIELISNIAHHPPLHRLTDVPINFDLSLFDSNRNPLLKGKHRYPIRPQRQSTLSKSQIHGSWRLTFPTVEFGARFLQYVSQFSPQEFGFSYNVKFEQATTPLKGKGIKIKQPPPTLVQKLKETVFTSPLQERVLEAERQKAADNRIHLASIEFGGLSGQDHLTPDTPFRSEYQLSFYNPLVAPAVIIDKERNAHKDPATVFVDQSSAEIVVRRVYQNSCEHLTIIPSKTVKRIETHASSVLLFTEYPPTFHTGPHFNTEHDMFSLAIMLSSQAVKTRQVGFDAAQRKVIAFASHVIKLNFLNEKQCKEFLSQRHRFRLPRVIHFDRGLERTAVYTDANLRQIHEINARLNLAVSFQLDSLLYSLLLNPLQIIQLGGLVKNMEPSVAERALIRLASDLTSAHLEEPQADWQHPVASFSSDQLVEKFNAALARVNSRSRNLFDRQERLDNAFKCRSVTITPTTLILEGPLPEESNSILRLYNYNSAFIRVAIRDEDGSNHHHDREVDGRAFLRSRYRPFLAEGLNVAGRRFMFLGYSSSALKCHQAWFVCPFFHEGKIVTAEVIRNRMGSFSNVNKIPARYMARIAQAFTTTQKAVTLLPSQLRKIPDVERNQSVFTDGVGTISASLARQVEQALLGSMMVLKRRNAMNSSCYQIRLGGYKGMLSIDPTLPGEIVNLRPSMNKFDGDSLTLDIASSFRRPLPAFLNRPLIKILEDLKIPSHIFLNAQQKTVQLIEHSRASFRQSAKLMEKAGLGFSCNFPKILKRFSSLMRTDKTDEASTTFIDDCLDLAIIECLRDLKYRARIPLEGSYTLVGVADEDRCLQPGQIYACVQEKGKPRKYLSGRIAISRSPSIHPGDVQVVQAIGRPPPGSERLNALVNCVVFSVLGNRSLPSCLGGGDLDGDLYSLITDSRMIPYDKNLCNPGSYPPVDMKRLPEPCTILDGVDFFLDYISSDLVGIIATRHLQIADQEYLGTLHPDCLKLAQLHSKAVDYPKTGMPVTIQDLPKVESAKPDFMCPEYMLNVHTKNNNERYYQSEKVLGQLFRAIPSERVEFFESGPSNGLLPQSIPGRRRRKQTQEVEKLDPNGDISRRLRTVLQARKMSDFPDPIWIEEFERLLEAFSQEFLKICQQNSLSKSKAKFGSSCLSEMEALVGVILSSSSDRRLKKETIVRLQDQTSELFDTLKHEIIGQVDDIYEDADEDDDDRTIDRFSLDELSLTHVPNQTLVARALAGWFVATRADQKLFGIHSFGLVCLQMLCSELRV</sequence>
<reference evidence="3 4" key="1">
    <citation type="submission" date="2017-11" db="EMBL/GenBank/DDBJ databases">
        <title>De novo assembly and phasing of dikaryotic genomes from two isolates of Puccinia coronata f. sp. avenae, the causal agent of oat crown rust.</title>
        <authorList>
            <person name="Miller M.E."/>
            <person name="Zhang Y."/>
            <person name="Omidvar V."/>
            <person name="Sperschneider J."/>
            <person name="Schwessinger B."/>
            <person name="Raley C."/>
            <person name="Palmer J.M."/>
            <person name="Garnica D."/>
            <person name="Upadhyaya N."/>
            <person name="Rathjen J."/>
            <person name="Taylor J.M."/>
            <person name="Park R.F."/>
            <person name="Dodds P.N."/>
            <person name="Hirsch C.D."/>
            <person name="Kianian S.F."/>
            <person name="Figueroa M."/>
        </authorList>
    </citation>
    <scope>NUCLEOTIDE SEQUENCE [LARGE SCALE GENOMIC DNA]</scope>
    <source>
        <strain evidence="3">12NC29</strain>
    </source>
</reference>
<dbReference type="GO" id="GO:0003723">
    <property type="term" value="F:RNA binding"/>
    <property type="evidence" value="ECO:0007669"/>
    <property type="project" value="UniProtKB-KW"/>
</dbReference>
<organism evidence="3 4">
    <name type="scientific">Puccinia coronata f. sp. avenae</name>
    <dbReference type="NCBI Taxonomy" id="200324"/>
    <lineage>
        <taxon>Eukaryota</taxon>
        <taxon>Fungi</taxon>
        <taxon>Dikarya</taxon>
        <taxon>Basidiomycota</taxon>
        <taxon>Pucciniomycotina</taxon>
        <taxon>Pucciniomycetes</taxon>
        <taxon>Pucciniales</taxon>
        <taxon>Pucciniaceae</taxon>
        <taxon>Puccinia</taxon>
    </lineage>
</organism>
<dbReference type="PANTHER" id="PTHR23079:SF55">
    <property type="entry name" value="RNA-DIRECTED RNA POLYMERASE"/>
    <property type="match status" value="1"/>
</dbReference>
<proteinExistence type="inferred from homology"/>
<dbReference type="Proteomes" id="UP000235388">
    <property type="component" value="Unassembled WGS sequence"/>
</dbReference>
<evidence type="ECO:0000313" key="3">
    <source>
        <dbReference type="EMBL" id="PLW29039.1"/>
    </source>
</evidence>
<evidence type="ECO:0000259" key="2">
    <source>
        <dbReference type="Pfam" id="PF05183"/>
    </source>
</evidence>
<keyword evidence="1" id="KW-0548">Nucleotidyltransferase</keyword>
<feature type="domain" description="RDRP core" evidence="2">
    <location>
        <begin position="581"/>
        <end position="1168"/>
    </location>
</feature>
<dbReference type="GO" id="GO:0031380">
    <property type="term" value="C:nuclear RNA-directed RNA polymerase complex"/>
    <property type="evidence" value="ECO:0007669"/>
    <property type="project" value="TreeGrafter"/>
</dbReference>
<dbReference type="Pfam" id="PF05183">
    <property type="entry name" value="RdRP"/>
    <property type="match status" value="1"/>
</dbReference>
<accession>A0A2N5TUA6</accession>
<dbReference type="GO" id="GO:0030422">
    <property type="term" value="P:siRNA processing"/>
    <property type="evidence" value="ECO:0007669"/>
    <property type="project" value="TreeGrafter"/>
</dbReference>
<dbReference type="PANTHER" id="PTHR23079">
    <property type="entry name" value="RNA-DEPENDENT RNA POLYMERASE"/>
    <property type="match status" value="1"/>
</dbReference>
<name>A0A2N5TUA6_9BASI</name>
<evidence type="ECO:0000256" key="1">
    <source>
        <dbReference type="RuleBase" id="RU363098"/>
    </source>
</evidence>
<gene>
    <name evidence="3" type="ORF">PCANC_24026</name>
</gene>
<dbReference type="EMBL" id="PGCJ01000423">
    <property type="protein sequence ID" value="PLW29039.1"/>
    <property type="molecule type" value="Genomic_DNA"/>
</dbReference>
<keyword evidence="1" id="KW-0696">RNA-directed RNA polymerase</keyword>
<dbReference type="InterPro" id="IPR057596">
    <property type="entry name" value="RDRP_core"/>
</dbReference>
<protein>
    <recommendedName>
        <fullName evidence="1">RNA-dependent RNA polymerase</fullName>
        <ecNumber evidence="1">2.7.7.48</ecNumber>
    </recommendedName>
</protein>
<keyword evidence="1" id="KW-0694">RNA-binding</keyword>
<comment type="catalytic activity">
    <reaction evidence="1">
        <text>RNA(n) + a ribonucleoside 5'-triphosphate = RNA(n+1) + diphosphate</text>
        <dbReference type="Rhea" id="RHEA:21248"/>
        <dbReference type="Rhea" id="RHEA-COMP:14527"/>
        <dbReference type="Rhea" id="RHEA-COMP:17342"/>
        <dbReference type="ChEBI" id="CHEBI:33019"/>
        <dbReference type="ChEBI" id="CHEBI:61557"/>
        <dbReference type="ChEBI" id="CHEBI:140395"/>
        <dbReference type="EC" id="2.7.7.48"/>
    </reaction>
</comment>
<dbReference type="OrthoDB" id="6513042at2759"/>
<keyword evidence="4" id="KW-1185">Reference proteome</keyword>